<proteinExistence type="predicted"/>
<dbReference type="SUPFAM" id="SSF46785">
    <property type="entry name" value="Winged helix' DNA-binding domain"/>
    <property type="match status" value="1"/>
</dbReference>
<name>A0A1A8T648_9GAMM</name>
<dbReference type="SMART" id="SM00347">
    <property type="entry name" value="HTH_MARR"/>
    <property type="match status" value="1"/>
</dbReference>
<keyword evidence="5" id="KW-0804">Transcription</keyword>
<dbReference type="InterPro" id="IPR055166">
    <property type="entry name" value="Transc_reg_Sar_Rot_HTH"/>
</dbReference>
<organism evidence="7 8">
    <name type="scientific">Marinomonas spartinae</name>
    <dbReference type="NCBI Taxonomy" id="1792290"/>
    <lineage>
        <taxon>Bacteria</taxon>
        <taxon>Pseudomonadati</taxon>
        <taxon>Pseudomonadota</taxon>
        <taxon>Gammaproteobacteria</taxon>
        <taxon>Oceanospirillales</taxon>
        <taxon>Oceanospirillaceae</taxon>
        <taxon>Marinomonas</taxon>
    </lineage>
</organism>
<dbReference type="FunFam" id="1.10.10.10:FF:000163">
    <property type="entry name" value="MarR family transcriptional regulator"/>
    <property type="match status" value="1"/>
</dbReference>
<dbReference type="Gene3D" id="1.10.10.10">
    <property type="entry name" value="Winged helix-like DNA-binding domain superfamily/Winged helix DNA-binding domain"/>
    <property type="match status" value="1"/>
</dbReference>
<dbReference type="Pfam" id="PF22381">
    <property type="entry name" value="Staph_reg_Sar_Rot"/>
    <property type="match status" value="1"/>
</dbReference>
<dbReference type="InterPro" id="IPR036390">
    <property type="entry name" value="WH_DNA-bd_sf"/>
</dbReference>
<dbReference type="Proteomes" id="UP000092544">
    <property type="component" value="Unassembled WGS sequence"/>
</dbReference>
<evidence type="ECO:0000313" key="7">
    <source>
        <dbReference type="EMBL" id="SBS26764.1"/>
    </source>
</evidence>
<dbReference type="GO" id="GO:0003700">
    <property type="term" value="F:DNA-binding transcription factor activity"/>
    <property type="evidence" value="ECO:0007669"/>
    <property type="project" value="InterPro"/>
</dbReference>
<dbReference type="OrthoDB" id="9806864at2"/>
<keyword evidence="2" id="KW-0963">Cytoplasm</keyword>
<dbReference type="InterPro" id="IPR039422">
    <property type="entry name" value="MarR/SlyA-like"/>
</dbReference>
<evidence type="ECO:0000259" key="6">
    <source>
        <dbReference type="PROSITE" id="PS50995"/>
    </source>
</evidence>
<evidence type="ECO:0000256" key="1">
    <source>
        <dbReference type="ARBA" id="ARBA00004496"/>
    </source>
</evidence>
<keyword evidence="4" id="KW-0238">DNA-binding</keyword>
<dbReference type="PANTHER" id="PTHR33164:SF5">
    <property type="entry name" value="ORGANIC HYDROPEROXIDE RESISTANCE TRANSCRIPTIONAL REGULATOR"/>
    <property type="match status" value="1"/>
</dbReference>
<feature type="domain" description="HTH marR-type" evidence="6">
    <location>
        <begin position="8"/>
        <end position="138"/>
    </location>
</feature>
<dbReference type="AlphaFoldDB" id="A0A1A8T648"/>
<dbReference type="PROSITE" id="PS50995">
    <property type="entry name" value="HTH_MARR_2"/>
    <property type="match status" value="1"/>
</dbReference>
<dbReference type="EMBL" id="FLOB01000001">
    <property type="protein sequence ID" value="SBS26764.1"/>
    <property type="molecule type" value="Genomic_DNA"/>
</dbReference>
<accession>A0A1A8T648</accession>
<keyword evidence="3" id="KW-0805">Transcription regulation</keyword>
<dbReference type="STRING" id="1792290.MSP8886_00698"/>
<evidence type="ECO:0000256" key="5">
    <source>
        <dbReference type="ARBA" id="ARBA00023163"/>
    </source>
</evidence>
<dbReference type="InterPro" id="IPR036388">
    <property type="entry name" value="WH-like_DNA-bd_sf"/>
</dbReference>
<dbReference type="InterPro" id="IPR000835">
    <property type="entry name" value="HTH_MarR-typ"/>
</dbReference>
<dbReference type="GO" id="GO:0003677">
    <property type="term" value="F:DNA binding"/>
    <property type="evidence" value="ECO:0007669"/>
    <property type="project" value="UniProtKB-KW"/>
</dbReference>
<keyword evidence="8" id="KW-1185">Reference proteome</keyword>
<reference evidence="7 8" key="1">
    <citation type="submission" date="2016-06" db="EMBL/GenBank/DDBJ databases">
        <authorList>
            <person name="Kjaerup R.B."/>
            <person name="Dalgaard T.S."/>
            <person name="Juul-Madsen H.R."/>
        </authorList>
    </citation>
    <scope>NUCLEOTIDE SEQUENCE [LARGE SCALE GENOMIC DNA]</scope>
    <source>
        <strain evidence="7 8">CECT 8886</strain>
    </source>
</reference>
<sequence length="147" mass="17041">MQDTPKLNELLCFSLYSTSLAMNKLYRKLLKPLGITYPQYLVLILLWHHKSYPMSNIGEDLFLDSATLTPLLKRMESANLLTRRRDKQDERHVIIELTEQGQALESQVENVFQEAMCASQLSLEDIGRTKHVVDALRQNLVHYNNSH</sequence>
<evidence type="ECO:0000256" key="3">
    <source>
        <dbReference type="ARBA" id="ARBA00023015"/>
    </source>
</evidence>
<protein>
    <submittedName>
        <fullName evidence="7">Organic hydroperoxide resistance transcriptional regulator</fullName>
    </submittedName>
</protein>
<dbReference type="GO" id="GO:0005737">
    <property type="term" value="C:cytoplasm"/>
    <property type="evidence" value="ECO:0007669"/>
    <property type="project" value="UniProtKB-SubCell"/>
</dbReference>
<dbReference type="GO" id="GO:0006950">
    <property type="term" value="P:response to stress"/>
    <property type="evidence" value="ECO:0007669"/>
    <property type="project" value="TreeGrafter"/>
</dbReference>
<gene>
    <name evidence="7" type="primary">ohrR_1</name>
    <name evidence="7" type="ORF">MSP8886_00698</name>
</gene>
<evidence type="ECO:0000256" key="4">
    <source>
        <dbReference type="ARBA" id="ARBA00023125"/>
    </source>
</evidence>
<comment type="subcellular location">
    <subcellularLocation>
        <location evidence="1">Cytoplasm</location>
    </subcellularLocation>
</comment>
<dbReference type="PANTHER" id="PTHR33164">
    <property type="entry name" value="TRANSCRIPTIONAL REGULATOR, MARR FAMILY"/>
    <property type="match status" value="1"/>
</dbReference>
<evidence type="ECO:0000313" key="8">
    <source>
        <dbReference type="Proteomes" id="UP000092544"/>
    </source>
</evidence>
<evidence type="ECO:0000256" key="2">
    <source>
        <dbReference type="ARBA" id="ARBA00022490"/>
    </source>
</evidence>